<sequence length="68" mass="7990">MGIDKDEYKFTRMQSCLDRYQPGLAVDVVIPCPKLVRYILATILQSCVQLLLQLRKHTPMELMIYQFI</sequence>
<dbReference type="Proteomes" id="UP001152320">
    <property type="component" value="Chromosome 2"/>
</dbReference>
<gene>
    <name evidence="1" type="ORF">HOLleu_04887</name>
</gene>
<comment type="caution">
    <text evidence="1">The sequence shown here is derived from an EMBL/GenBank/DDBJ whole genome shotgun (WGS) entry which is preliminary data.</text>
</comment>
<evidence type="ECO:0000313" key="1">
    <source>
        <dbReference type="EMBL" id="KAJ8046268.1"/>
    </source>
</evidence>
<dbReference type="AlphaFoldDB" id="A0A9Q1CK72"/>
<reference evidence="1" key="1">
    <citation type="submission" date="2021-10" db="EMBL/GenBank/DDBJ databases">
        <title>Tropical sea cucumber genome reveals ecological adaptation and Cuvierian tubules defense mechanism.</title>
        <authorList>
            <person name="Chen T."/>
        </authorList>
    </citation>
    <scope>NUCLEOTIDE SEQUENCE</scope>
    <source>
        <strain evidence="1">Nanhai2018</strain>
        <tissue evidence="1">Muscle</tissue>
    </source>
</reference>
<name>A0A9Q1CK72_HOLLE</name>
<protein>
    <submittedName>
        <fullName evidence="1">Uncharacterized protein</fullName>
    </submittedName>
</protein>
<evidence type="ECO:0000313" key="2">
    <source>
        <dbReference type="Proteomes" id="UP001152320"/>
    </source>
</evidence>
<accession>A0A9Q1CK72</accession>
<keyword evidence="2" id="KW-1185">Reference proteome</keyword>
<dbReference type="EMBL" id="JAIZAY010000002">
    <property type="protein sequence ID" value="KAJ8046268.1"/>
    <property type="molecule type" value="Genomic_DNA"/>
</dbReference>
<organism evidence="1 2">
    <name type="scientific">Holothuria leucospilota</name>
    <name type="common">Black long sea cucumber</name>
    <name type="synonym">Mertensiothuria leucospilota</name>
    <dbReference type="NCBI Taxonomy" id="206669"/>
    <lineage>
        <taxon>Eukaryota</taxon>
        <taxon>Metazoa</taxon>
        <taxon>Echinodermata</taxon>
        <taxon>Eleutherozoa</taxon>
        <taxon>Echinozoa</taxon>
        <taxon>Holothuroidea</taxon>
        <taxon>Aspidochirotacea</taxon>
        <taxon>Aspidochirotida</taxon>
        <taxon>Holothuriidae</taxon>
        <taxon>Holothuria</taxon>
    </lineage>
</organism>
<proteinExistence type="predicted"/>